<gene>
    <name evidence="1" type="ORF">UFOVP760_140</name>
</gene>
<dbReference type="EMBL" id="LR798360">
    <property type="protein sequence ID" value="CAB5226364.1"/>
    <property type="molecule type" value="Genomic_DNA"/>
</dbReference>
<sequence length="559" mass="63510">MNDPLNDAYTHKINNSNYIFKVTIISVAGDTTRAQDIKPSAIKSLIIADKFTEFFQQGSIVIDNSFDVIERDTPEEIQFNDPEYYNKSGNVSSNINAGFIFRGESRDILRIDIMPQLEGTAVESMGSEEGQRLFRMSYDFAIYSSEEITGDTPDQKFKKLYFWDLYYQLLLEKNVSFTTATIPSFYDTLGNINTEGTPSGDDGVETGVALMEFLKAAFPPDDGYPVYFSKTIPGSTSTYTSSDSEIDPANIDWDIGGTKLFFSSPANFKAIDCVNYIQARHVSNKDSDFDQCFLHLERYPRQFALKSIKQYFDQAYNPERNLPGSLYVETVKIGGYTNEDGRSAPEAYFVPAGGIYFERFGTVKSFSFDNMAGLYSQQKIVPHLVHSYDYQNKQFNIDIERNGVEQSMQAFQKNYVNKMNSGDGSPAYPNFAPGQLRFTNKNIQNVFSLSQQDPDQRLNWGRNTFLYNSVFLNNLITFRLPGLTHRQAGCFIGIDRDGAIPSSKFDNKLLGIYMIVEIRHIFEGNEYYTDIHCVKTYNFKQLDDTFNDAELKGLVSNGY</sequence>
<organism evidence="1">
    <name type="scientific">uncultured Caudovirales phage</name>
    <dbReference type="NCBI Taxonomy" id="2100421"/>
    <lineage>
        <taxon>Viruses</taxon>
        <taxon>Duplodnaviria</taxon>
        <taxon>Heunggongvirae</taxon>
        <taxon>Uroviricota</taxon>
        <taxon>Caudoviricetes</taxon>
        <taxon>Peduoviridae</taxon>
        <taxon>Maltschvirus</taxon>
        <taxon>Maltschvirus maltsch</taxon>
    </lineage>
</organism>
<accession>A0A6J7X9P3</accession>
<evidence type="ECO:0000313" key="1">
    <source>
        <dbReference type="EMBL" id="CAB5226364.1"/>
    </source>
</evidence>
<protein>
    <submittedName>
        <fullName evidence="1">Uncharacterized protein</fullName>
    </submittedName>
</protein>
<proteinExistence type="predicted"/>
<name>A0A6J7X9P3_9CAUD</name>
<reference evidence="1" key="1">
    <citation type="submission" date="2020-05" db="EMBL/GenBank/DDBJ databases">
        <authorList>
            <person name="Chiriac C."/>
            <person name="Salcher M."/>
            <person name="Ghai R."/>
            <person name="Kavagutti S V."/>
        </authorList>
    </citation>
    <scope>NUCLEOTIDE SEQUENCE</scope>
</reference>